<dbReference type="PIRSF" id="PIRSF004681">
    <property type="entry name" value="UCP004681"/>
    <property type="match status" value="1"/>
</dbReference>
<dbReference type="Proteomes" id="UP001597120">
    <property type="component" value="Unassembled WGS sequence"/>
</dbReference>
<evidence type="ECO:0000256" key="1">
    <source>
        <dbReference type="ARBA" id="ARBA00005534"/>
    </source>
</evidence>
<dbReference type="RefSeq" id="WP_144939442.1">
    <property type="nucleotide sequence ID" value="NZ_JBHTIU010000086.1"/>
</dbReference>
<sequence length="135" mass="15411">MIHSFTIQSRQRDEMLEITDRIERLIRDSGIRQGLAVVYCPHTTAGITINENADPDVKHDVLLRLDEVYPWNHPGYRHIEGNTASHLKAMTVGSSQTVIIDQGKLLLGRWQGIYFCDFDGPRSRTCYVKLMPDQG</sequence>
<proteinExistence type="inferred from homology"/>
<keyword evidence="3" id="KW-1185">Reference proteome</keyword>
<organism evidence="2 3">
    <name type="scientific">Paenibacillus residui</name>
    <dbReference type="NCBI Taxonomy" id="629724"/>
    <lineage>
        <taxon>Bacteria</taxon>
        <taxon>Bacillati</taxon>
        <taxon>Bacillota</taxon>
        <taxon>Bacilli</taxon>
        <taxon>Bacillales</taxon>
        <taxon>Paenibacillaceae</taxon>
        <taxon>Paenibacillus</taxon>
    </lineage>
</organism>
<dbReference type="NCBIfam" id="TIGR00149">
    <property type="entry name" value="TIGR00149_YjbQ"/>
    <property type="match status" value="1"/>
</dbReference>
<accession>A0ABW3DEM6</accession>
<dbReference type="InterPro" id="IPR035917">
    <property type="entry name" value="YjbQ-like_sf"/>
</dbReference>
<comment type="similarity">
    <text evidence="1">Belongs to the UPF0047 family.</text>
</comment>
<dbReference type="SUPFAM" id="SSF111038">
    <property type="entry name" value="YjbQ-like"/>
    <property type="match status" value="1"/>
</dbReference>
<name>A0ABW3DEM6_9BACL</name>
<evidence type="ECO:0000313" key="3">
    <source>
        <dbReference type="Proteomes" id="UP001597120"/>
    </source>
</evidence>
<comment type="caution">
    <text evidence="2">The sequence shown here is derived from an EMBL/GenBank/DDBJ whole genome shotgun (WGS) entry which is preliminary data.</text>
</comment>
<dbReference type="PANTHER" id="PTHR30615">
    <property type="entry name" value="UNCHARACTERIZED PROTEIN YJBQ-RELATED"/>
    <property type="match status" value="1"/>
</dbReference>
<dbReference type="Pfam" id="PF01894">
    <property type="entry name" value="YjbQ"/>
    <property type="match status" value="1"/>
</dbReference>
<dbReference type="InterPro" id="IPR001602">
    <property type="entry name" value="UPF0047_YjbQ-like"/>
</dbReference>
<evidence type="ECO:0000313" key="2">
    <source>
        <dbReference type="EMBL" id="MFD0871648.1"/>
    </source>
</evidence>
<protein>
    <submittedName>
        <fullName evidence="2">Secondary thiamine-phosphate synthase enzyme YjbQ</fullName>
    </submittedName>
</protein>
<gene>
    <name evidence="2" type="ORF">ACFQ03_21135</name>
</gene>
<dbReference type="EMBL" id="JBHTIU010000086">
    <property type="protein sequence ID" value="MFD0871648.1"/>
    <property type="molecule type" value="Genomic_DNA"/>
</dbReference>
<reference evidence="3" key="1">
    <citation type="journal article" date="2019" name="Int. J. Syst. Evol. Microbiol.">
        <title>The Global Catalogue of Microorganisms (GCM) 10K type strain sequencing project: providing services to taxonomists for standard genome sequencing and annotation.</title>
        <authorList>
            <consortium name="The Broad Institute Genomics Platform"/>
            <consortium name="The Broad Institute Genome Sequencing Center for Infectious Disease"/>
            <person name="Wu L."/>
            <person name="Ma J."/>
        </authorList>
    </citation>
    <scope>NUCLEOTIDE SEQUENCE [LARGE SCALE GENOMIC DNA]</scope>
    <source>
        <strain evidence="3">CCUG 57263</strain>
    </source>
</reference>
<dbReference type="PANTHER" id="PTHR30615:SF8">
    <property type="entry name" value="UPF0047 PROTEIN C4A8.02C"/>
    <property type="match status" value="1"/>
</dbReference>
<dbReference type="Gene3D" id="2.60.120.460">
    <property type="entry name" value="YjbQ-like"/>
    <property type="match status" value="1"/>
</dbReference>